<feature type="chain" id="PRO_5040803031" description="AA9 family lytic polysaccharide monooxygenase" evidence="4">
    <location>
        <begin position="18"/>
        <end position="300"/>
    </location>
</feature>
<keyword evidence="1 2" id="KW-1015">Disulfide bond</keyword>
<comment type="catalytic activity">
    <reaction evidence="2">
        <text>[(1-&gt;4)-beta-D-glucosyl]n+m + reduced acceptor + O2 = 4-dehydro-beta-D-glucosyl-[(1-&gt;4)-beta-D-glucosyl]n-1 + [(1-&gt;4)-beta-D-glucosyl]m + acceptor + H2O.</text>
        <dbReference type="EC" id="1.14.99.56"/>
    </reaction>
</comment>
<dbReference type="PANTHER" id="PTHR33353">
    <property type="entry name" value="PUTATIVE (AFU_ORTHOLOGUE AFUA_1G12560)-RELATED"/>
    <property type="match status" value="1"/>
</dbReference>
<evidence type="ECO:0000313" key="7">
    <source>
        <dbReference type="Proteomes" id="UP001151518"/>
    </source>
</evidence>
<accession>A0A9W8G3G8</accession>
<comment type="domain">
    <text evidence="2">Has a modular structure: an endo-beta-1,4-glucanase catalytic module at the N-terminus, a linker rich in serines and threonines, and a C-terminal carbohydrate-binding module (CBM).</text>
</comment>
<dbReference type="GO" id="GO:0008810">
    <property type="term" value="F:cellulase activity"/>
    <property type="evidence" value="ECO:0007669"/>
    <property type="project" value="UniProtKB-UniRule"/>
</dbReference>
<evidence type="ECO:0000256" key="1">
    <source>
        <dbReference type="ARBA" id="ARBA00023157"/>
    </source>
</evidence>
<feature type="compositionally biased region" description="Basic residues" evidence="3">
    <location>
        <begin position="288"/>
        <end position="300"/>
    </location>
</feature>
<organism evidence="6 7">
    <name type="scientific">Coemansia spiralis</name>
    <dbReference type="NCBI Taxonomy" id="417178"/>
    <lineage>
        <taxon>Eukaryota</taxon>
        <taxon>Fungi</taxon>
        <taxon>Fungi incertae sedis</taxon>
        <taxon>Zoopagomycota</taxon>
        <taxon>Kickxellomycotina</taxon>
        <taxon>Kickxellomycetes</taxon>
        <taxon>Kickxellales</taxon>
        <taxon>Kickxellaceae</taxon>
        <taxon>Coemansia</taxon>
    </lineage>
</organism>
<keyword evidence="2" id="KW-0964">Secreted</keyword>
<evidence type="ECO:0000256" key="2">
    <source>
        <dbReference type="RuleBase" id="RU368122"/>
    </source>
</evidence>
<dbReference type="InterPro" id="IPR005103">
    <property type="entry name" value="AA9_LPMO"/>
</dbReference>
<dbReference type="CDD" id="cd21175">
    <property type="entry name" value="LPMO_AA9"/>
    <property type="match status" value="1"/>
</dbReference>
<reference evidence="6" key="1">
    <citation type="submission" date="2022-07" db="EMBL/GenBank/DDBJ databases">
        <title>Phylogenomic reconstructions and comparative analyses of Kickxellomycotina fungi.</title>
        <authorList>
            <person name="Reynolds N.K."/>
            <person name="Stajich J.E."/>
            <person name="Barry K."/>
            <person name="Grigoriev I.V."/>
            <person name="Crous P."/>
            <person name="Smith M.E."/>
        </authorList>
    </citation>
    <scope>NUCLEOTIDE SEQUENCE</scope>
    <source>
        <strain evidence="6">NRRL 3115</strain>
    </source>
</reference>
<keyword evidence="2" id="KW-0624">Polysaccharide degradation</keyword>
<keyword evidence="2" id="KW-0136">Cellulose degradation</keyword>
<evidence type="ECO:0000313" key="6">
    <source>
        <dbReference type="EMBL" id="KAJ2670999.1"/>
    </source>
</evidence>
<evidence type="ECO:0000259" key="5">
    <source>
        <dbReference type="Pfam" id="PF03443"/>
    </source>
</evidence>
<feature type="signal peptide" evidence="4">
    <location>
        <begin position="1"/>
        <end position="17"/>
    </location>
</feature>
<comment type="subcellular location">
    <subcellularLocation>
        <location evidence="2">Secreted</location>
    </subcellularLocation>
</comment>
<dbReference type="InterPro" id="IPR049892">
    <property type="entry name" value="AA9"/>
</dbReference>
<name>A0A9W8G3G8_9FUNG</name>
<dbReference type="AlphaFoldDB" id="A0A9W8G3G8"/>
<dbReference type="Gene3D" id="2.70.50.70">
    <property type="match status" value="1"/>
</dbReference>
<comment type="function">
    <text evidence="2">Lytic polysaccharide monooxygenase (LMPO) that depolymerizes crystalline and amorphous polysaccharides via the oxidation of scissile alpha- or beta-(1-4)-glycosidic bonds, yielding C1 and/or C4 oxidation products. Catalysis by LPMOs requires the reduction of the active-site copper from Cu(II) to Cu(I) by a reducing agent and H(2)O(2) or O(2) as a cosubstrate.</text>
</comment>
<dbReference type="GO" id="GO:0030248">
    <property type="term" value="F:cellulose binding"/>
    <property type="evidence" value="ECO:0007669"/>
    <property type="project" value="UniProtKB-UniRule"/>
</dbReference>
<evidence type="ECO:0000256" key="3">
    <source>
        <dbReference type="SAM" id="MobiDB-lite"/>
    </source>
</evidence>
<dbReference type="Proteomes" id="UP001151518">
    <property type="component" value="Unassembled WGS sequence"/>
</dbReference>
<feature type="domain" description="Auxiliary Activity family 9 catalytic" evidence="5">
    <location>
        <begin position="18"/>
        <end position="227"/>
    </location>
</feature>
<proteinExistence type="predicted"/>
<dbReference type="EMBL" id="JANBTW010000112">
    <property type="protein sequence ID" value="KAJ2670999.1"/>
    <property type="molecule type" value="Genomic_DNA"/>
</dbReference>
<dbReference type="Pfam" id="PF03443">
    <property type="entry name" value="AA9"/>
    <property type="match status" value="1"/>
</dbReference>
<keyword evidence="4" id="KW-0732">Signal</keyword>
<feature type="region of interest" description="Disordered" evidence="3">
    <location>
        <begin position="266"/>
        <end position="300"/>
    </location>
</feature>
<dbReference type="EC" id="1.14.99.56" evidence="2"/>
<comment type="caution">
    <text evidence="6">The sequence shown here is derived from an EMBL/GenBank/DDBJ whole genome shotgun (WGS) entry which is preliminary data.</text>
</comment>
<dbReference type="GO" id="GO:0005576">
    <property type="term" value="C:extracellular region"/>
    <property type="evidence" value="ECO:0007669"/>
    <property type="project" value="UniProtKB-SubCell"/>
</dbReference>
<protein>
    <recommendedName>
        <fullName evidence="2">AA9 family lytic polysaccharide monooxygenase</fullName>
        <ecNumber evidence="2">1.14.99.56</ecNumber>
    </recommendedName>
    <alternativeName>
        <fullName evidence="2">Endo-beta-1,4-glucanase</fullName>
    </alternativeName>
    <alternativeName>
        <fullName evidence="2">Glycosyl hydrolase 61 family protein</fullName>
    </alternativeName>
</protein>
<dbReference type="GO" id="GO:0030245">
    <property type="term" value="P:cellulose catabolic process"/>
    <property type="evidence" value="ECO:0007669"/>
    <property type="project" value="UniProtKB-UniRule"/>
</dbReference>
<sequence length="300" mass="32567">MHIHIIQLVCFALMANAHTYLTNLTINGTLLDEGKCIRPPWENENFPVKDVTSKDLLCRTKSMTVASADICGIQAGSNITVDLHESGPGSRALSESHRGPCIVYMAPLDSNGDGPVWFKIYEDGWDKAADTWCVNTLIANKGKLEVTIPRDIAPGNYLLRTEVIALHEANRVYGADESAGAELFPNCAQLAVYGTGTVHPSGVNIPGIYDKTQPGLHYDLWGDSTTYEIPGPTLYVPGKGAPIVLAADIQSLDLSIGEDSELILDTHPSPTSDDVTQLSPSSKSNHCVGKKRRRRARIEM</sequence>
<dbReference type="PANTHER" id="PTHR33353:SF32">
    <property type="entry name" value="ENDO-BETA-1,4-GLUCANASE D"/>
    <property type="match status" value="1"/>
</dbReference>
<keyword evidence="2" id="KW-0119">Carbohydrate metabolism</keyword>
<gene>
    <name evidence="6" type="ORF">GGI25_005648</name>
</gene>
<feature type="compositionally biased region" description="Polar residues" evidence="3">
    <location>
        <begin position="268"/>
        <end position="285"/>
    </location>
</feature>
<dbReference type="OrthoDB" id="4849160at2759"/>
<evidence type="ECO:0000256" key="4">
    <source>
        <dbReference type="SAM" id="SignalP"/>
    </source>
</evidence>